<proteinExistence type="predicted"/>
<dbReference type="PROSITE" id="PS00028">
    <property type="entry name" value="ZINC_FINGER_C2H2_1"/>
    <property type="match status" value="1"/>
</dbReference>
<reference evidence="6" key="1">
    <citation type="submission" date="2015-02" db="EMBL/GenBank/DDBJ databases">
        <title>Genome sequencing for Strongylocentrotus purpuratus.</title>
        <authorList>
            <person name="Murali S."/>
            <person name="Liu Y."/>
            <person name="Vee V."/>
            <person name="English A."/>
            <person name="Wang M."/>
            <person name="Skinner E."/>
            <person name="Han Y."/>
            <person name="Muzny D.M."/>
            <person name="Worley K.C."/>
            <person name="Gibbs R.A."/>
        </authorList>
    </citation>
    <scope>NUCLEOTIDE SEQUENCE</scope>
</reference>
<dbReference type="EnsemblMetazoa" id="XM_030975872">
    <property type="protein sequence ID" value="XP_030831732"/>
    <property type="gene ID" value="LOC100893077"/>
</dbReference>
<dbReference type="PROSITE" id="PS50157">
    <property type="entry name" value="ZINC_FINGER_C2H2_2"/>
    <property type="match status" value="1"/>
</dbReference>
<evidence type="ECO:0000256" key="2">
    <source>
        <dbReference type="SAM" id="Phobius"/>
    </source>
</evidence>
<keyword evidence="2" id="KW-0812">Transmembrane</keyword>
<protein>
    <recommendedName>
        <fullName evidence="4">C2H2-type domain-containing protein</fullName>
    </recommendedName>
</protein>
<feature type="transmembrane region" description="Helical" evidence="2">
    <location>
        <begin position="208"/>
        <end position="227"/>
    </location>
</feature>
<evidence type="ECO:0000256" key="1">
    <source>
        <dbReference type="PROSITE-ProRule" id="PRU00042"/>
    </source>
</evidence>
<dbReference type="OMA" id="YLHQREM"/>
<keyword evidence="3" id="KW-0732">Signal</keyword>
<dbReference type="GO" id="GO:0008270">
    <property type="term" value="F:zinc ion binding"/>
    <property type="evidence" value="ECO:0007669"/>
    <property type="project" value="UniProtKB-KW"/>
</dbReference>
<keyword evidence="1" id="KW-0862">Zinc</keyword>
<accession>A0A7M7N6I2</accession>
<feature type="chain" id="PRO_5029701231" description="C2H2-type domain-containing protein" evidence="3">
    <location>
        <begin position="24"/>
        <end position="280"/>
    </location>
</feature>
<keyword evidence="1" id="KW-0863">Zinc-finger</keyword>
<name>A0A7M7N6I2_STRPU</name>
<dbReference type="RefSeq" id="XP_030831732.1">
    <property type="nucleotide sequence ID" value="XM_030975872.1"/>
</dbReference>
<keyword evidence="6" id="KW-1185">Reference proteome</keyword>
<reference evidence="5" key="2">
    <citation type="submission" date="2021-01" db="UniProtKB">
        <authorList>
            <consortium name="EnsemblMetazoa"/>
        </authorList>
    </citation>
    <scope>IDENTIFICATION</scope>
</reference>
<evidence type="ECO:0000313" key="5">
    <source>
        <dbReference type="EnsemblMetazoa" id="XP_030831732"/>
    </source>
</evidence>
<dbReference type="PANTHER" id="PTHR21385">
    <property type="entry name" value="ZINC FINGER PROTEIN-RELATED"/>
    <property type="match status" value="1"/>
</dbReference>
<keyword evidence="1" id="KW-0479">Metal-binding</keyword>
<dbReference type="KEGG" id="spu:100893077"/>
<keyword evidence="2" id="KW-0472">Membrane</keyword>
<feature type="signal peptide" evidence="3">
    <location>
        <begin position="1"/>
        <end position="23"/>
    </location>
</feature>
<dbReference type="AlphaFoldDB" id="A0A7M7N6I2"/>
<dbReference type="InParanoid" id="A0A7M7N6I2"/>
<keyword evidence="2" id="KW-1133">Transmembrane helix</keyword>
<dbReference type="OrthoDB" id="4507at2759"/>
<dbReference type="InterPro" id="IPR013087">
    <property type="entry name" value="Znf_C2H2_type"/>
</dbReference>
<dbReference type="PANTHER" id="PTHR21385:SF0">
    <property type="entry name" value="RE51073P"/>
    <property type="match status" value="1"/>
</dbReference>
<dbReference type="GeneID" id="100893077"/>
<dbReference type="Proteomes" id="UP000007110">
    <property type="component" value="Unassembled WGS sequence"/>
</dbReference>
<organism evidence="5 6">
    <name type="scientific">Strongylocentrotus purpuratus</name>
    <name type="common">Purple sea urchin</name>
    <dbReference type="NCBI Taxonomy" id="7668"/>
    <lineage>
        <taxon>Eukaryota</taxon>
        <taxon>Metazoa</taxon>
        <taxon>Echinodermata</taxon>
        <taxon>Eleutherozoa</taxon>
        <taxon>Echinozoa</taxon>
        <taxon>Echinoidea</taxon>
        <taxon>Euechinoidea</taxon>
        <taxon>Echinacea</taxon>
        <taxon>Camarodonta</taxon>
        <taxon>Echinidea</taxon>
        <taxon>Strongylocentrotidae</taxon>
        <taxon>Strongylocentrotus</taxon>
    </lineage>
</organism>
<evidence type="ECO:0000259" key="4">
    <source>
        <dbReference type="PROSITE" id="PS50157"/>
    </source>
</evidence>
<evidence type="ECO:0000313" key="6">
    <source>
        <dbReference type="Proteomes" id="UP000007110"/>
    </source>
</evidence>
<sequence>MRWNMEWFLSLLTVVTLGQLVRCEENRCSRSRSRVARSILDKSFQDIMRKEELSPGTECLLKPERNMYWDDERHKWSEIANNWNCLYCGKSFYNEQFLDKHYDNRHGSTVLTGPEAVCLADHCDYLRCDIIASTKKTSFWEEALCKQKDLLVLRKKCQNIMKSCIPSHITDAEKNSLLDKLDDTVCSFLTCEKYWENPYKEVPPSRTAAYFIAGIFTVFGFIMYYVMACSHLYADEKEFLGDSDGFVRERSKLPDSRRYVSYPTNQGQSIRNRQGMVGDR</sequence>
<evidence type="ECO:0000256" key="3">
    <source>
        <dbReference type="SAM" id="SignalP"/>
    </source>
</evidence>
<feature type="domain" description="C2H2-type" evidence="4">
    <location>
        <begin position="83"/>
        <end position="106"/>
    </location>
</feature>